<dbReference type="KEGG" id="kcm:ABWK59_02885"/>
<reference evidence="2" key="1">
    <citation type="submission" date="2024-06" db="EMBL/GenBank/DDBJ databases">
        <title>The genome sequences of Kitasatospora sp. strain HUAS MG31.</title>
        <authorList>
            <person name="Mo P."/>
        </authorList>
    </citation>
    <scope>NUCLEOTIDE SEQUENCE</scope>
    <source>
        <strain evidence="2">HUAS MG31</strain>
    </source>
</reference>
<evidence type="ECO:0000256" key="1">
    <source>
        <dbReference type="SAM" id="MobiDB-lite"/>
    </source>
</evidence>
<gene>
    <name evidence="2" type="ORF">ABWK59_02885</name>
</gene>
<proteinExistence type="predicted"/>
<dbReference type="EMBL" id="CP159872">
    <property type="protein sequence ID" value="XCM77948.1"/>
    <property type="molecule type" value="Genomic_DNA"/>
</dbReference>
<name>A0AAU8JNX6_9ACTN</name>
<sequence length="123" mass="12984">MSDLQLSVDTDRIATGIPAVRDLASRTRDVSTSLIARLPDIREVCGSGPMGQAIVDQYESTARSLLQGFVDASTVIDRTADGVHGMTKGLADTEQTNIDALRGHGVTRDTGVHPVKAPGAGRR</sequence>
<organism evidence="2">
    <name type="scientific">Kitasatospora camelliae</name>
    <dbReference type="NCBI Taxonomy" id="3156397"/>
    <lineage>
        <taxon>Bacteria</taxon>
        <taxon>Bacillati</taxon>
        <taxon>Actinomycetota</taxon>
        <taxon>Actinomycetes</taxon>
        <taxon>Kitasatosporales</taxon>
        <taxon>Streptomycetaceae</taxon>
        <taxon>Kitasatospora</taxon>
    </lineage>
</organism>
<dbReference type="RefSeq" id="WP_354637681.1">
    <property type="nucleotide sequence ID" value="NZ_CP159872.1"/>
</dbReference>
<evidence type="ECO:0000313" key="2">
    <source>
        <dbReference type="EMBL" id="XCM77948.1"/>
    </source>
</evidence>
<accession>A0AAU8JNX6</accession>
<evidence type="ECO:0008006" key="3">
    <source>
        <dbReference type="Google" id="ProtNLM"/>
    </source>
</evidence>
<protein>
    <recommendedName>
        <fullName evidence="3">Excreted virulence factor EspC (Type VII ESX diderm)</fullName>
    </recommendedName>
</protein>
<dbReference type="AlphaFoldDB" id="A0AAU8JNX6"/>
<feature type="region of interest" description="Disordered" evidence="1">
    <location>
        <begin position="102"/>
        <end position="123"/>
    </location>
</feature>